<name>A0A5R8LUH6_LACZE</name>
<dbReference type="EMBL" id="VBWN01000006">
    <property type="protein sequence ID" value="TLF40889.1"/>
    <property type="molecule type" value="Genomic_DNA"/>
</dbReference>
<dbReference type="RefSeq" id="WP_010490732.1">
    <property type="nucleotide sequence ID" value="NZ_CP074379.1"/>
</dbReference>
<dbReference type="Proteomes" id="UP000307781">
    <property type="component" value="Unassembled WGS sequence"/>
</dbReference>
<proteinExistence type="predicted"/>
<feature type="transmembrane region" description="Helical" evidence="1">
    <location>
        <begin position="6"/>
        <end position="27"/>
    </location>
</feature>
<protein>
    <submittedName>
        <fullName evidence="2">Uncharacterized protein</fullName>
    </submittedName>
</protein>
<feature type="transmembrane region" description="Helical" evidence="1">
    <location>
        <begin position="39"/>
        <end position="59"/>
    </location>
</feature>
<accession>A0A5R8LUH6</accession>
<keyword evidence="1" id="KW-0472">Membrane</keyword>
<dbReference type="AlphaFoldDB" id="A0A5R8LUH6"/>
<dbReference type="GeneID" id="93270294"/>
<keyword evidence="1" id="KW-1133">Transmembrane helix</keyword>
<reference evidence="2 3" key="1">
    <citation type="submission" date="2019-05" db="EMBL/GenBank/DDBJ databases">
        <title>Genome-based reclassification of Lactobacillus casei as Lactobacillus casei subsp. casei. subsp.nov., description of Lactobacillus casei subsp. zeae subsp. nov., and emended description of Lactobacillus casei.</title>
        <authorList>
            <person name="Huang C.-H."/>
        </authorList>
    </citation>
    <scope>NUCLEOTIDE SEQUENCE [LARGE SCALE GENOMIC DNA]</scope>
    <source>
        <strain evidence="2 3">CRBIP24.58</strain>
    </source>
</reference>
<evidence type="ECO:0000256" key="1">
    <source>
        <dbReference type="SAM" id="Phobius"/>
    </source>
</evidence>
<comment type="caution">
    <text evidence="2">The sequence shown here is derived from an EMBL/GenBank/DDBJ whole genome shotgun (WGS) entry which is preliminary data.</text>
</comment>
<organism evidence="2 3">
    <name type="scientific">Lacticaseibacillus zeae</name>
    <name type="common">Lactobacillus zeae</name>
    <dbReference type="NCBI Taxonomy" id="57037"/>
    <lineage>
        <taxon>Bacteria</taxon>
        <taxon>Bacillati</taxon>
        <taxon>Bacillota</taxon>
        <taxon>Bacilli</taxon>
        <taxon>Lactobacillales</taxon>
        <taxon>Lactobacillaceae</taxon>
        <taxon>Lacticaseibacillus</taxon>
    </lineage>
</organism>
<sequence length="61" mass="7016">MLQYIYRLLVISGLAFVAYFAYDAHVFTPGKKINLKRDLVLGLIFLVLLFVTAYVSKFVNK</sequence>
<evidence type="ECO:0000313" key="2">
    <source>
        <dbReference type="EMBL" id="TLF40889.1"/>
    </source>
</evidence>
<gene>
    <name evidence="2" type="ORF">FEI14_09530</name>
</gene>
<keyword evidence="1" id="KW-0812">Transmembrane</keyword>
<evidence type="ECO:0000313" key="3">
    <source>
        <dbReference type="Proteomes" id="UP000307781"/>
    </source>
</evidence>